<dbReference type="CDD" id="cd00135">
    <property type="entry name" value="PDGF"/>
    <property type="match status" value="1"/>
</dbReference>
<dbReference type="InterPro" id="IPR050507">
    <property type="entry name" value="PDGF/VEGF_growth_factor"/>
</dbReference>
<dbReference type="Proteomes" id="UP001295444">
    <property type="component" value="Chromosome 12"/>
</dbReference>
<dbReference type="GO" id="GO:0050930">
    <property type="term" value="P:induction of positive chemotaxis"/>
    <property type="evidence" value="ECO:0007669"/>
    <property type="project" value="TreeGrafter"/>
</dbReference>
<dbReference type="GO" id="GO:0060754">
    <property type="term" value="P:positive regulation of mast cell chemotaxis"/>
    <property type="evidence" value="ECO:0007669"/>
    <property type="project" value="TreeGrafter"/>
</dbReference>
<reference evidence="8" key="1">
    <citation type="submission" date="2022-03" db="EMBL/GenBank/DDBJ databases">
        <authorList>
            <person name="Alioto T."/>
            <person name="Alioto T."/>
            <person name="Gomez Garrido J."/>
        </authorList>
    </citation>
    <scope>NUCLEOTIDE SEQUENCE</scope>
</reference>
<evidence type="ECO:0000259" key="7">
    <source>
        <dbReference type="PROSITE" id="PS50278"/>
    </source>
</evidence>
<dbReference type="GO" id="GO:0005615">
    <property type="term" value="C:extracellular space"/>
    <property type="evidence" value="ECO:0007669"/>
    <property type="project" value="TreeGrafter"/>
</dbReference>
<sequence length="220" mass="25040">MTRTSLQMGKMEFAQATSSIWLALLLTYTFTQVSGSQSQLTHKSEGLSWMDLYNRSQCQPRLVLRSLLVEFPQFSDSLFLPPCVSVMRCSGCCLDEGLSCVPTHTHNITMQVIKTKLLQSELTEIGITQHTRCECRPKEGVLLKANRLSGQGEKKMKKRRRKGKKGREANKKRAQCAPCGQRRTLNPKTCKCVCDWSEEKCHKKAQKFNKEKCRCETITS</sequence>
<dbReference type="GO" id="GO:0016020">
    <property type="term" value="C:membrane"/>
    <property type="evidence" value="ECO:0007669"/>
    <property type="project" value="InterPro"/>
</dbReference>
<dbReference type="InterPro" id="IPR029034">
    <property type="entry name" value="Cystine-knot_cytokine"/>
</dbReference>
<dbReference type="Gene3D" id="2.10.90.10">
    <property type="entry name" value="Cystine-knot cytokines"/>
    <property type="match status" value="1"/>
</dbReference>
<evidence type="ECO:0000256" key="6">
    <source>
        <dbReference type="SAM" id="MobiDB-lite"/>
    </source>
</evidence>
<dbReference type="PROSITE" id="PS00249">
    <property type="entry name" value="PDGF_1"/>
    <property type="match status" value="1"/>
</dbReference>
<dbReference type="SUPFAM" id="SSF57501">
    <property type="entry name" value="Cystine-knot cytokines"/>
    <property type="match status" value="1"/>
</dbReference>
<dbReference type="GO" id="GO:0008201">
    <property type="term" value="F:heparin binding"/>
    <property type="evidence" value="ECO:0007669"/>
    <property type="project" value="InterPro"/>
</dbReference>
<dbReference type="GO" id="GO:0001938">
    <property type="term" value="P:positive regulation of endothelial cell proliferation"/>
    <property type="evidence" value="ECO:0007669"/>
    <property type="project" value="TreeGrafter"/>
</dbReference>
<dbReference type="PANTHER" id="PTHR12025">
    <property type="entry name" value="VASCULAR ENDOTHELIAL GROWTH FACTOR"/>
    <property type="match status" value="1"/>
</dbReference>
<keyword evidence="2" id="KW-0964">Secreted</keyword>
<proteinExistence type="inferred from homology"/>
<evidence type="ECO:0000256" key="2">
    <source>
        <dbReference type="ARBA" id="ARBA00022525"/>
    </source>
</evidence>
<feature type="compositionally biased region" description="Basic residues" evidence="6">
    <location>
        <begin position="155"/>
        <end position="165"/>
    </location>
</feature>
<dbReference type="InterPro" id="IPR036841">
    <property type="entry name" value="VEGF_C_sf"/>
</dbReference>
<dbReference type="Pfam" id="PF00341">
    <property type="entry name" value="PDGF"/>
    <property type="match status" value="1"/>
</dbReference>
<evidence type="ECO:0000313" key="9">
    <source>
        <dbReference type="Proteomes" id="UP001295444"/>
    </source>
</evidence>
<dbReference type="GO" id="GO:0048010">
    <property type="term" value="P:vascular endothelial growth factor receptor signaling pathway"/>
    <property type="evidence" value="ECO:0007669"/>
    <property type="project" value="TreeGrafter"/>
</dbReference>
<accession>A0AAD1WR78</accession>
<organism evidence="8 9">
    <name type="scientific">Pelobates cultripes</name>
    <name type="common">Western spadefoot toad</name>
    <dbReference type="NCBI Taxonomy" id="61616"/>
    <lineage>
        <taxon>Eukaryota</taxon>
        <taxon>Metazoa</taxon>
        <taxon>Chordata</taxon>
        <taxon>Craniata</taxon>
        <taxon>Vertebrata</taxon>
        <taxon>Euteleostomi</taxon>
        <taxon>Amphibia</taxon>
        <taxon>Batrachia</taxon>
        <taxon>Anura</taxon>
        <taxon>Pelobatoidea</taxon>
        <taxon>Pelobatidae</taxon>
        <taxon>Pelobates</taxon>
    </lineage>
</organism>
<dbReference type="Gene3D" id="2.10.160.10">
    <property type="entry name" value="Vascular endothelial growth factor, heparin-binding domain"/>
    <property type="match status" value="1"/>
</dbReference>
<dbReference type="InterPro" id="IPR000072">
    <property type="entry name" value="PDGF/VEGF_dom"/>
</dbReference>
<name>A0AAD1WR78_PELCU</name>
<dbReference type="InterPro" id="IPR023581">
    <property type="entry name" value="PD_growth_factor_CS"/>
</dbReference>
<dbReference type="GO" id="GO:0038084">
    <property type="term" value="P:vascular endothelial growth factor signaling pathway"/>
    <property type="evidence" value="ECO:0007669"/>
    <property type="project" value="TreeGrafter"/>
</dbReference>
<evidence type="ECO:0000256" key="4">
    <source>
        <dbReference type="ARBA" id="ARBA00023157"/>
    </source>
</evidence>
<dbReference type="GO" id="GO:0002040">
    <property type="term" value="P:sprouting angiogenesis"/>
    <property type="evidence" value="ECO:0007669"/>
    <property type="project" value="TreeGrafter"/>
</dbReference>
<dbReference type="GO" id="GO:0042056">
    <property type="term" value="F:chemoattractant activity"/>
    <property type="evidence" value="ECO:0007669"/>
    <property type="project" value="TreeGrafter"/>
</dbReference>
<evidence type="ECO:0000256" key="3">
    <source>
        <dbReference type="ARBA" id="ARBA00023030"/>
    </source>
</evidence>
<comment type="subcellular location">
    <subcellularLocation>
        <location evidence="1">Secreted</location>
    </subcellularLocation>
</comment>
<feature type="domain" description="Platelet-derived growth factor (PDGF) family profile" evidence="7">
    <location>
        <begin position="45"/>
        <end position="140"/>
    </location>
</feature>
<evidence type="ECO:0000256" key="1">
    <source>
        <dbReference type="ARBA" id="ARBA00004613"/>
    </source>
</evidence>
<dbReference type="GO" id="GO:0008083">
    <property type="term" value="F:growth factor activity"/>
    <property type="evidence" value="ECO:0007669"/>
    <property type="project" value="UniProtKB-KW"/>
</dbReference>
<dbReference type="PANTHER" id="PTHR12025:SF17">
    <property type="entry name" value="VASCULAR ENDOTHELIAL GROWTH FACTOR B"/>
    <property type="match status" value="1"/>
</dbReference>
<keyword evidence="9" id="KW-1185">Reference proteome</keyword>
<dbReference type="GO" id="GO:0001666">
    <property type="term" value="P:response to hypoxia"/>
    <property type="evidence" value="ECO:0007669"/>
    <property type="project" value="TreeGrafter"/>
</dbReference>
<dbReference type="GO" id="GO:0045766">
    <property type="term" value="P:positive regulation of angiogenesis"/>
    <property type="evidence" value="ECO:0007669"/>
    <property type="project" value="TreeGrafter"/>
</dbReference>
<dbReference type="EMBL" id="OW240923">
    <property type="protein sequence ID" value="CAH2325153.1"/>
    <property type="molecule type" value="Genomic_DNA"/>
</dbReference>
<keyword evidence="3 5" id="KW-0339">Growth factor</keyword>
<protein>
    <submittedName>
        <fullName evidence="8">Vascular endothelial growth factor B isoform X1</fullName>
    </submittedName>
</protein>
<dbReference type="AlphaFoldDB" id="A0AAD1WR78"/>
<dbReference type="PROSITE" id="PS50278">
    <property type="entry name" value="PDGF_2"/>
    <property type="match status" value="1"/>
</dbReference>
<comment type="similarity">
    <text evidence="5">Belongs to the PDGF/VEGF growth factor family.</text>
</comment>
<evidence type="ECO:0000313" key="8">
    <source>
        <dbReference type="EMBL" id="CAH2325153.1"/>
    </source>
</evidence>
<gene>
    <name evidence="8" type="ORF">PECUL_23A021230</name>
</gene>
<keyword evidence="4" id="KW-1015">Disulfide bond</keyword>
<dbReference type="SUPFAM" id="SSF57593">
    <property type="entry name" value="Heparin-binding domain from vascular endothelial growth factor"/>
    <property type="match status" value="1"/>
</dbReference>
<feature type="region of interest" description="Disordered" evidence="6">
    <location>
        <begin position="149"/>
        <end position="169"/>
    </location>
</feature>
<dbReference type="FunFam" id="2.10.90.10:FF:000030">
    <property type="entry name" value="Vascular endothelial growth factor B"/>
    <property type="match status" value="1"/>
</dbReference>
<dbReference type="SMART" id="SM00141">
    <property type="entry name" value="PDGF"/>
    <property type="match status" value="1"/>
</dbReference>
<dbReference type="GO" id="GO:0005172">
    <property type="term" value="F:vascular endothelial growth factor receptor binding"/>
    <property type="evidence" value="ECO:0007669"/>
    <property type="project" value="TreeGrafter"/>
</dbReference>
<evidence type="ECO:0000256" key="5">
    <source>
        <dbReference type="RuleBase" id="RU003818"/>
    </source>
</evidence>